<dbReference type="EMBL" id="JACAZI010000007">
    <property type="protein sequence ID" value="KAF7356045.1"/>
    <property type="molecule type" value="Genomic_DNA"/>
</dbReference>
<organism evidence="2 3">
    <name type="scientific">Mycena venus</name>
    <dbReference type="NCBI Taxonomy" id="2733690"/>
    <lineage>
        <taxon>Eukaryota</taxon>
        <taxon>Fungi</taxon>
        <taxon>Dikarya</taxon>
        <taxon>Basidiomycota</taxon>
        <taxon>Agaricomycotina</taxon>
        <taxon>Agaricomycetes</taxon>
        <taxon>Agaricomycetidae</taxon>
        <taxon>Agaricales</taxon>
        <taxon>Marasmiineae</taxon>
        <taxon>Mycenaceae</taxon>
        <taxon>Mycena</taxon>
    </lineage>
</organism>
<name>A0A8H6YDI3_9AGAR</name>
<accession>A0A8H6YDI3</accession>
<dbReference type="OrthoDB" id="10662970at2759"/>
<feature type="compositionally biased region" description="Basic and acidic residues" evidence="1">
    <location>
        <begin position="225"/>
        <end position="234"/>
    </location>
</feature>
<gene>
    <name evidence="2" type="ORF">MVEN_00934300</name>
</gene>
<sequence>MGLRFRTPDQQPPPSAPTPPRTRPRGLSCLPVGERRLLGVTPPSYPLCLLAALLLLPPQNERLVKYGILLLLPHHRNPYPAPSKSSSQSSALLLPPPLLRPSRFPTSKISSCLNSSPTTAPSRDLARDPTVVPLLVRLSRVRAPSHLPFLHLLHFLALAPLPSKYPCLSSPYPAGSAAITRILARGASEQFSTDAVEVAHKERGSCGVEGERGAVDEDEGVEGGGQRDGDREQLHGTERAALAQMRLALEETKAKLVESEKAWVEAYPDK</sequence>
<feature type="region of interest" description="Disordered" evidence="1">
    <location>
        <begin position="208"/>
        <end position="234"/>
    </location>
</feature>
<dbReference type="AlphaFoldDB" id="A0A8H6YDI3"/>
<comment type="caution">
    <text evidence="2">The sequence shown here is derived from an EMBL/GenBank/DDBJ whole genome shotgun (WGS) entry which is preliminary data.</text>
</comment>
<keyword evidence="3" id="KW-1185">Reference proteome</keyword>
<proteinExistence type="predicted"/>
<evidence type="ECO:0000313" key="3">
    <source>
        <dbReference type="Proteomes" id="UP000620124"/>
    </source>
</evidence>
<evidence type="ECO:0000256" key="1">
    <source>
        <dbReference type="SAM" id="MobiDB-lite"/>
    </source>
</evidence>
<reference evidence="2" key="1">
    <citation type="submission" date="2020-05" db="EMBL/GenBank/DDBJ databases">
        <title>Mycena genomes resolve the evolution of fungal bioluminescence.</title>
        <authorList>
            <person name="Tsai I.J."/>
        </authorList>
    </citation>
    <scope>NUCLEOTIDE SEQUENCE</scope>
    <source>
        <strain evidence="2">CCC161011</strain>
    </source>
</reference>
<evidence type="ECO:0000313" key="2">
    <source>
        <dbReference type="EMBL" id="KAF7356045.1"/>
    </source>
</evidence>
<dbReference type="Proteomes" id="UP000620124">
    <property type="component" value="Unassembled WGS sequence"/>
</dbReference>
<protein>
    <submittedName>
        <fullName evidence="2">Uncharacterized protein</fullName>
    </submittedName>
</protein>
<feature type="region of interest" description="Disordered" evidence="1">
    <location>
        <begin position="1"/>
        <end position="26"/>
    </location>
</feature>
<feature type="compositionally biased region" description="Pro residues" evidence="1">
    <location>
        <begin position="10"/>
        <end position="21"/>
    </location>
</feature>